<keyword evidence="2" id="KW-1185">Reference proteome</keyword>
<comment type="caution">
    <text evidence="1">The sequence shown here is derived from an EMBL/GenBank/DDBJ whole genome shotgun (WGS) entry which is preliminary data.</text>
</comment>
<dbReference type="RefSeq" id="WP_189002248.1">
    <property type="nucleotide sequence ID" value="NZ_BMOD01000004.1"/>
</dbReference>
<sequence length="55" mass="6363">MARKNTPEVKKPETVLKIIQQLREQATLLHVQARPISMYPEDDPEIHLKLGKRSS</sequence>
<evidence type="ECO:0000313" key="2">
    <source>
        <dbReference type="Proteomes" id="UP000632222"/>
    </source>
</evidence>
<name>A0ABQ2D1W8_9DEIO</name>
<gene>
    <name evidence="1" type="ORF">GCM10008938_17010</name>
</gene>
<accession>A0ABQ2D1W8</accession>
<reference evidence="2" key="1">
    <citation type="journal article" date="2019" name="Int. J. Syst. Evol. Microbiol.">
        <title>The Global Catalogue of Microorganisms (GCM) 10K type strain sequencing project: providing services to taxonomists for standard genome sequencing and annotation.</title>
        <authorList>
            <consortium name="The Broad Institute Genomics Platform"/>
            <consortium name="The Broad Institute Genome Sequencing Center for Infectious Disease"/>
            <person name="Wu L."/>
            <person name="Ma J."/>
        </authorList>
    </citation>
    <scope>NUCLEOTIDE SEQUENCE [LARGE SCALE GENOMIC DNA]</scope>
    <source>
        <strain evidence="2">JCM 14370</strain>
    </source>
</reference>
<proteinExistence type="predicted"/>
<protein>
    <submittedName>
        <fullName evidence="1">Uncharacterized protein</fullName>
    </submittedName>
</protein>
<organism evidence="1 2">
    <name type="scientific">Deinococcus roseus</name>
    <dbReference type="NCBI Taxonomy" id="392414"/>
    <lineage>
        <taxon>Bacteria</taxon>
        <taxon>Thermotogati</taxon>
        <taxon>Deinococcota</taxon>
        <taxon>Deinococci</taxon>
        <taxon>Deinococcales</taxon>
        <taxon>Deinococcaceae</taxon>
        <taxon>Deinococcus</taxon>
    </lineage>
</organism>
<dbReference type="EMBL" id="BMOD01000004">
    <property type="protein sequence ID" value="GGJ31429.1"/>
    <property type="molecule type" value="Genomic_DNA"/>
</dbReference>
<evidence type="ECO:0000313" key="1">
    <source>
        <dbReference type="EMBL" id="GGJ31429.1"/>
    </source>
</evidence>
<dbReference type="Proteomes" id="UP000632222">
    <property type="component" value="Unassembled WGS sequence"/>
</dbReference>